<name>A0AAN8T5C9_SOLBU</name>
<keyword evidence="3" id="KW-1185">Reference proteome</keyword>
<feature type="region of interest" description="Disordered" evidence="1">
    <location>
        <begin position="67"/>
        <end position="104"/>
    </location>
</feature>
<evidence type="ECO:0000313" key="2">
    <source>
        <dbReference type="EMBL" id="KAK6782000.1"/>
    </source>
</evidence>
<evidence type="ECO:0000313" key="3">
    <source>
        <dbReference type="Proteomes" id="UP001371456"/>
    </source>
</evidence>
<proteinExistence type="predicted"/>
<protein>
    <submittedName>
        <fullName evidence="2">Uncharacterized protein</fullName>
    </submittedName>
</protein>
<sequence>MTPTNFDGESLGGEELDKVVRAPGNCEKELLQQPNPCAENNRSKGIETLNQQHTNVYSSSILQDQVAITEDDHNNEGTRPRQSVGLPKSLNYANDQVKDHNLSPREEARSHRLLRMQCLYNPRLHNTLKLM</sequence>
<feature type="compositionally biased region" description="Basic and acidic residues" evidence="1">
    <location>
        <begin position="70"/>
        <end position="79"/>
    </location>
</feature>
<accession>A0AAN8T5C9</accession>
<dbReference type="Proteomes" id="UP001371456">
    <property type="component" value="Unassembled WGS sequence"/>
</dbReference>
<comment type="caution">
    <text evidence="2">The sequence shown here is derived from an EMBL/GenBank/DDBJ whole genome shotgun (WGS) entry which is preliminary data.</text>
</comment>
<reference evidence="2 3" key="1">
    <citation type="submission" date="2024-02" db="EMBL/GenBank/DDBJ databases">
        <title>de novo genome assembly of Solanum bulbocastanum strain 11H21.</title>
        <authorList>
            <person name="Hosaka A.J."/>
        </authorList>
    </citation>
    <scope>NUCLEOTIDE SEQUENCE [LARGE SCALE GENOMIC DNA]</scope>
    <source>
        <tissue evidence="2">Young leaves</tissue>
    </source>
</reference>
<dbReference type="EMBL" id="JBANQN010000008">
    <property type="protein sequence ID" value="KAK6782000.1"/>
    <property type="molecule type" value="Genomic_DNA"/>
</dbReference>
<dbReference type="AlphaFoldDB" id="A0AAN8T5C9"/>
<organism evidence="2 3">
    <name type="scientific">Solanum bulbocastanum</name>
    <name type="common">Wild potato</name>
    <dbReference type="NCBI Taxonomy" id="147425"/>
    <lineage>
        <taxon>Eukaryota</taxon>
        <taxon>Viridiplantae</taxon>
        <taxon>Streptophyta</taxon>
        <taxon>Embryophyta</taxon>
        <taxon>Tracheophyta</taxon>
        <taxon>Spermatophyta</taxon>
        <taxon>Magnoliopsida</taxon>
        <taxon>eudicotyledons</taxon>
        <taxon>Gunneridae</taxon>
        <taxon>Pentapetalae</taxon>
        <taxon>asterids</taxon>
        <taxon>lamiids</taxon>
        <taxon>Solanales</taxon>
        <taxon>Solanaceae</taxon>
        <taxon>Solanoideae</taxon>
        <taxon>Solaneae</taxon>
        <taxon>Solanum</taxon>
    </lineage>
</organism>
<gene>
    <name evidence="2" type="ORF">RDI58_019796</name>
</gene>
<evidence type="ECO:0000256" key="1">
    <source>
        <dbReference type="SAM" id="MobiDB-lite"/>
    </source>
</evidence>